<proteinExistence type="predicted"/>
<organism evidence="1 2">
    <name type="scientific">Bradyrhizobium betae</name>
    <dbReference type="NCBI Taxonomy" id="244734"/>
    <lineage>
        <taxon>Bacteria</taxon>
        <taxon>Pseudomonadati</taxon>
        <taxon>Pseudomonadota</taxon>
        <taxon>Alphaproteobacteria</taxon>
        <taxon>Hyphomicrobiales</taxon>
        <taxon>Nitrobacteraceae</taxon>
        <taxon>Bradyrhizobium</taxon>
    </lineage>
</organism>
<name>A0A5P6PBP5_9BRAD</name>
<dbReference type="AlphaFoldDB" id="A0A5P6PBP5"/>
<dbReference type="OrthoDB" id="9828995at2"/>
<protein>
    <submittedName>
        <fullName evidence="1">Uncharacterized protein</fullName>
    </submittedName>
</protein>
<accession>A0A5P6PBP5</accession>
<evidence type="ECO:0000313" key="1">
    <source>
        <dbReference type="EMBL" id="QFI75508.1"/>
    </source>
</evidence>
<evidence type="ECO:0000313" key="2">
    <source>
        <dbReference type="Proteomes" id="UP000325641"/>
    </source>
</evidence>
<dbReference type="KEGG" id="bbet:F8237_25800"/>
<dbReference type="EMBL" id="CP044543">
    <property type="protein sequence ID" value="QFI75508.1"/>
    <property type="molecule type" value="Genomic_DNA"/>
</dbReference>
<dbReference type="RefSeq" id="WP_151649055.1">
    <property type="nucleotide sequence ID" value="NZ_CP044543.1"/>
</dbReference>
<gene>
    <name evidence="1" type="ORF">F8237_25800</name>
</gene>
<reference evidence="2" key="1">
    <citation type="submission" date="2019-10" db="EMBL/GenBank/DDBJ databases">
        <title>Complete Genome Sequence of Bradyrhizobium betae type strain PL7HG1T.</title>
        <authorList>
            <person name="Bromfield E.S.P."/>
            <person name="Cloutier S."/>
        </authorList>
    </citation>
    <scope>NUCLEOTIDE SEQUENCE [LARGE SCALE GENOMIC DNA]</scope>
    <source>
        <strain evidence="2">PL7HG1</strain>
    </source>
</reference>
<sequence length="200" mass="20205">MAVDNLLLRLTAMFGKGALSNRLSQYDPPSRGDILHDGLVGAGKTWGGILGTAAGITGGEAVGGPYGATAGALALAPAGNLAGGWAAHGAYLQGLLINDILTHPENWTVDAAGAIVPAMPAIAADAPRQSANRSSVFDTGASPLQYSPASKARTGGVPTMISAVPGMDPLKPAPQAGGLLGMLQDYMRDNSDGRARRFSD</sequence>
<dbReference type="Proteomes" id="UP000325641">
    <property type="component" value="Chromosome"/>
</dbReference>